<feature type="binding site" evidence="5">
    <location>
        <position position="236"/>
    </location>
    <ligand>
        <name>Mn(2+)</name>
        <dbReference type="ChEBI" id="CHEBI:29035"/>
        <label>2</label>
    </ligand>
</feature>
<evidence type="ECO:0000256" key="3">
    <source>
        <dbReference type="ARBA" id="ARBA00022808"/>
    </source>
</evidence>
<keyword evidence="3 5" id="KW-0369">Histidine metabolism</keyword>
<dbReference type="UniPathway" id="UPA00379">
    <property type="reaction ID" value="UER00552"/>
</dbReference>
<evidence type="ECO:0000313" key="10">
    <source>
        <dbReference type="EMBL" id="OYO08856.1"/>
    </source>
</evidence>
<dbReference type="OrthoDB" id="9789727at2"/>
<comment type="function">
    <text evidence="5">Catalyzes the conversion of N-formimidoyl-L-glutamate to L-glutamate and formamide.</text>
</comment>
<reference evidence="10 11" key="1">
    <citation type="submission" date="2017-07" db="EMBL/GenBank/DDBJ databases">
        <title>Draft whole genome sequences of clinical Proprionibacteriaceae strains.</title>
        <authorList>
            <person name="Bernier A.-M."/>
            <person name="Bernard K."/>
            <person name="Domingo M.-C."/>
        </authorList>
    </citation>
    <scope>NUCLEOTIDE SEQUENCE [LARGE SCALE GENOMIC DNA]</scope>
    <source>
        <strain evidence="10 11">NML 030167</strain>
    </source>
</reference>
<dbReference type="SUPFAM" id="SSF52768">
    <property type="entry name" value="Arginase/deacetylase"/>
    <property type="match status" value="1"/>
</dbReference>
<dbReference type="PIRSF" id="PIRSF036979">
    <property type="entry name" value="Arginase"/>
    <property type="match status" value="1"/>
</dbReference>
<feature type="binding site" evidence="5">
    <location>
        <position position="143"/>
    </location>
    <ligand>
        <name>Mn(2+)</name>
        <dbReference type="ChEBI" id="CHEBI:29035"/>
        <label>2</label>
    </ligand>
</feature>
<dbReference type="PROSITE" id="PS51409">
    <property type="entry name" value="ARGINASE_2"/>
    <property type="match status" value="1"/>
</dbReference>
<evidence type="ECO:0000313" key="11">
    <source>
        <dbReference type="Proteomes" id="UP000215896"/>
    </source>
</evidence>
<dbReference type="HAMAP" id="MF_00737">
    <property type="entry name" value="Formimidoylglutam"/>
    <property type="match status" value="1"/>
</dbReference>
<evidence type="ECO:0000256" key="1">
    <source>
        <dbReference type="ARBA" id="ARBA00022723"/>
    </source>
</evidence>
<feature type="binding site" evidence="7">
    <location>
        <position position="145"/>
    </location>
    <ligand>
        <name>Mn(2+)</name>
        <dbReference type="ChEBI" id="CHEBI:29035"/>
        <label>1</label>
    </ligand>
</feature>
<name>A0A255G3A3_9ACTN</name>
<evidence type="ECO:0000256" key="5">
    <source>
        <dbReference type="HAMAP-Rule" id="MF_00737"/>
    </source>
</evidence>
<dbReference type="Proteomes" id="UP000215896">
    <property type="component" value="Unassembled WGS sequence"/>
</dbReference>
<comment type="catalytic activity">
    <reaction evidence="5">
        <text>N-formimidoyl-L-glutamate + H2O = formamide + L-glutamate</text>
        <dbReference type="Rhea" id="RHEA:22492"/>
        <dbReference type="ChEBI" id="CHEBI:15377"/>
        <dbReference type="ChEBI" id="CHEBI:16397"/>
        <dbReference type="ChEBI" id="CHEBI:29985"/>
        <dbReference type="ChEBI" id="CHEBI:58928"/>
        <dbReference type="EC" id="3.5.3.8"/>
    </reaction>
</comment>
<accession>A0A255G3A3</accession>
<feature type="binding site" evidence="5 7">
    <location>
        <position position="143"/>
    </location>
    <ligand>
        <name>Mn(2+)</name>
        <dbReference type="ChEBI" id="CHEBI:29035"/>
        <label>1</label>
    </ligand>
</feature>
<feature type="binding site" evidence="7">
    <location>
        <position position="236"/>
    </location>
    <ligand>
        <name>Mn(2+)</name>
        <dbReference type="ChEBI" id="CHEBI:29035"/>
        <label>1</label>
    </ligand>
</feature>
<dbReference type="GO" id="GO:0033389">
    <property type="term" value="P:putrescine biosynthetic process from arginine, via agmatine"/>
    <property type="evidence" value="ECO:0007669"/>
    <property type="project" value="TreeGrafter"/>
</dbReference>
<comment type="pathway">
    <text evidence="5">Amino-acid degradation; L-histidine degradation into L-glutamate; L-glutamate from N-formimidoyl-L-glutamate (hydrolase route): step 1/1.</text>
</comment>
<keyword evidence="1 5" id="KW-0479">Metal-binding</keyword>
<dbReference type="GO" id="GO:0030145">
    <property type="term" value="F:manganese ion binding"/>
    <property type="evidence" value="ECO:0007669"/>
    <property type="project" value="UniProtKB-UniRule"/>
</dbReference>
<dbReference type="PROSITE" id="PS01053">
    <property type="entry name" value="ARGINASE_1"/>
    <property type="match status" value="1"/>
</dbReference>
<dbReference type="InterPro" id="IPR020855">
    <property type="entry name" value="Ureohydrolase_Mn_BS"/>
</dbReference>
<dbReference type="Gene3D" id="3.40.800.10">
    <property type="entry name" value="Ureohydrolase domain"/>
    <property type="match status" value="1"/>
</dbReference>
<dbReference type="GO" id="GO:0019556">
    <property type="term" value="P:L-histidine catabolic process to glutamate and formamide"/>
    <property type="evidence" value="ECO:0007669"/>
    <property type="project" value="UniProtKB-UniRule"/>
</dbReference>
<dbReference type="Pfam" id="PF00491">
    <property type="entry name" value="Arginase"/>
    <property type="match status" value="1"/>
</dbReference>
<dbReference type="PANTHER" id="PTHR11358">
    <property type="entry name" value="ARGINASE/AGMATINASE"/>
    <property type="match status" value="1"/>
</dbReference>
<gene>
    <name evidence="5 10" type="primary">hutG</name>
    <name evidence="10" type="ORF">CGZ94_19145</name>
</gene>
<keyword evidence="11" id="KW-1185">Reference proteome</keyword>
<comment type="cofactor">
    <cofactor evidence="5 7">
        <name>Mn(2+)</name>
        <dbReference type="ChEBI" id="CHEBI:29035"/>
    </cofactor>
    <text evidence="5 7">Binds 2 manganese ions per subunit.</text>
</comment>
<dbReference type="EC" id="3.5.3.8" evidence="5 6"/>
<proteinExistence type="inferred from homology"/>
<comment type="caution">
    <text evidence="10">The sequence shown here is derived from an EMBL/GenBank/DDBJ whole genome shotgun (WGS) entry which is preliminary data.</text>
</comment>
<dbReference type="PANTHER" id="PTHR11358:SF35">
    <property type="entry name" value="FORMIMIDOYLGLUTAMASE"/>
    <property type="match status" value="1"/>
</dbReference>
<dbReference type="InterPro" id="IPR005923">
    <property type="entry name" value="HutG"/>
</dbReference>
<dbReference type="NCBIfam" id="TIGR01227">
    <property type="entry name" value="hutG"/>
    <property type="match status" value="1"/>
</dbReference>
<dbReference type="EMBL" id="NMVO01000018">
    <property type="protein sequence ID" value="OYO08856.1"/>
    <property type="molecule type" value="Genomic_DNA"/>
</dbReference>
<feature type="binding site" evidence="5 7">
    <location>
        <position position="147"/>
    </location>
    <ligand>
        <name>Mn(2+)</name>
        <dbReference type="ChEBI" id="CHEBI:29035"/>
        <label>1</label>
    </ligand>
</feature>
<dbReference type="InterPro" id="IPR023696">
    <property type="entry name" value="Ureohydrolase_dom_sf"/>
</dbReference>
<evidence type="ECO:0000256" key="6">
    <source>
        <dbReference type="NCBIfam" id="TIGR01227"/>
    </source>
</evidence>
<keyword evidence="2 5" id="KW-0378">Hydrolase</keyword>
<evidence type="ECO:0000256" key="4">
    <source>
        <dbReference type="ARBA" id="ARBA00023211"/>
    </source>
</evidence>
<evidence type="ECO:0000256" key="2">
    <source>
        <dbReference type="ARBA" id="ARBA00022801"/>
    </source>
</evidence>
<organism evidence="10 11">
    <name type="scientific">Enemella evansiae</name>
    <dbReference type="NCBI Taxonomy" id="2016499"/>
    <lineage>
        <taxon>Bacteria</taxon>
        <taxon>Bacillati</taxon>
        <taxon>Actinomycetota</taxon>
        <taxon>Actinomycetes</taxon>
        <taxon>Propionibacteriales</taxon>
        <taxon>Propionibacteriaceae</taxon>
        <taxon>Enemella</taxon>
    </lineage>
</organism>
<feature type="binding site" evidence="5 7">
    <location>
        <position position="116"/>
    </location>
    <ligand>
        <name>Mn(2+)</name>
        <dbReference type="ChEBI" id="CHEBI:29035"/>
        <label>1</label>
    </ligand>
</feature>
<dbReference type="PRINTS" id="PR00116">
    <property type="entry name" value="ARGINASE"/>
</dbReference>
<dbReference type="GO" id="GO:0008783">
    <property type="term" value="F:agmatinase activity"/>
    <property type="evidence" value="ECO:0007669"/>
    <property type="project" value="TreeGrafter"/>
</dbReference>
<sequence>MTPAEPWTGRDDGPGTGPRWHQIVTIGEDARSGAVLIGFRSDEGVRRNQGRPGAVDGPAALRMALAPLAVPPDLTVTDLGDVMVDSDLEAGQQHLGQHAGPVLAAGRPVVVLGGGHEVARASYYALRAGERLADNRLGILNLDAHFDLRSADQATSGTPFLQIAEDEQRAGRRLDYLVLGIARSANTSDLFETADRIGAEYRFDLDCQEADATAVRGQVASFLDRVDVVHLTIDLDCLPASVAPGVSAPAGLGIPLPVVLAVVSQVARSGRLALLDIAELNPRFDQDARTARTGARIIHEVLTAWDRTEGER</sequence>
<dbReference type="GO" id="GO:0050415">
    <property type="term" value="F:formimidoylglutamase activity"/>
    <property type="evidence" value="ECO:0007669"/>
    <property type="project" value="UniProtKB-UniRule"/>
</dbReference>
<feature type="binding site" evidence="5">
    <location>
        <position position="145"/>
    </location>
    <ligand>
        <name>Mn(2+)</name>
        <dbReference type="ChEBI" id="CHEBI:29035"/>
        <label>2</label>
    </ligand>
</feature>
<evidence type="ECO:0000256" key="9">
    <source>
        <dbReference type="RuleBase" id="RU003684"/>
    </source>
</evidence>
<dbReference type="CDD" id="cd09988">
    <property type="entry name" value="Formimidoylglutamase"/>
    <property type="match status" value="1"/>
</dbReference>
<keyword evidence="4 5" id="KW-0464">Manganese</keyword>
<evidence type="ECO:0000256" key="8">
    <source>
        <dbReference type="PROSITE-ProRule" id="PRU00742"/>
    </source>
</evidence>
<dbReference type="InterPro" id="IPR006035">
    <property type="entry name" value="Ureohydrolase"/>
</dbReference>
<dbReference type="GO" id="GO:0019557">
    <property type="term" value="P:L-histidine catabolic process to glutamate and formate"/>
    <property type="evidence" value="ECO:0007669"/>
    <property type="project" value="UniProtKB-UniPathway"/>
</dbReference>
<feature type="binding site" evidence="5">
    <location>
        <position position="234"/>
    </location>
    <ligand>
        <name>Mn(2+)</name>
        <dbReference type="ChEBI" id="CHEBI:29035"/>
        <label>1</label>
    </ligand>
</feature>
<protein>
    <recommendedName>
        <fullName evidence="5 6">Formimidoylglutamase</fullName>
        <ecNumber evidence="5 6">3.5.3.8</ecNumber>
    </recommendedName>
    <alternativeName>
        <fullName evidence="5">Formiminoglutamase</fullName>
    </alternativeName>
    <alternativeName>
        <fullName evidence="5">Formiminoglutamate hydrolase</fullName>
    </alternativeName>
</protein>
<evidence type="ECO:0000256" key="7">
    <source>
        <dbReference type="PIRSR" id="PIRSR036979-1"/>
    </source>
</evidence>
<feature type="binding site" evidence="5 7">
    <location>
        <position position="234"/>
    </location>
    <ligand>
        <name>Mn(2+)</name>
        <dbReference type="ChEBI" id="CHEBI:29035"/>
        <label>2</label>
    </ligand>
</feature>
<dbReference type="AlphaFoldDB" id="A0A255G3A3"/>
<comment type="similarity">
    <text evidence="5 8 9">Belongs to the arginase family.</text>
</comment>